<reference evidence="1" key="1">
    <citation type="submission" date="2013-05" db="EMBL/GenBank/DDBJ databases">
        <authorList>
            <person name="Yim A.K.Y."/>
            <person name="Chan T.F."/>
            <person name="Ji K.M."/>
            <person name="Liu X.Y."/>
            <person name="Zhou J.W."/>
            <person name="Li R.Q."/>
            <person name="Yang K.Y."/>
            <person name="Li J."/>
            <person name="Li M."/>
            <person name="Law P.T.W."/>
            <person name="Wu Y.L."/>
            <person name="Cai Z.L."/>
            <person name="Qin H."/>
            <person name="Bao Y."/>
            <person name="Leung R.K.K."/>
            <person name="Ng P.K.S."/>
            <person name="Zou J."/>
            <person name="Zhong X.J."/>
            <person name="Ran P.X."/>
            <person name="Zhong N.S."/>
            <person name="Liu Z.G."/>
            <person name="Tsui S.K.W."/>
        </authorList>
    </citation>
    <scope>NUCLEOTIDE SEQUENCE</scope>
    <source>
        <strain evidence="1">Derf</strain>
        <tissue evidence="1">Whole organism</tissue>
    </source>
</reference>
<comment type="caution">
    <text evidence="1">The sequence shown here is derived from an EMBL/GenBank/DDBJ whole genome shotgun (WGS) entry which is preliminary data.</text>
</comment>
<accession>A0A922L791</accession>
<name>A0A922L791_DERFA</name>
<evidence type="ECO:0000313" key="1">
    <source>
        <dbReference type="EMBL" id="KAH9522459.1"/>
    </source>
</evidence>
<dbReference type="AlphaFoldDB" id="A0A922L791"/>
<gene>
    <name evidence="1" type="ORF">DERF_006028</name>
</gene>
<dbReference type="EMBL" id="ASGP02000002">
    <property type="protein sequence ID" value="KAH9522459.1"/>
    <property type="molecule type" value="Genomic_DNA"/>
</dbReference>
<keyword evidence="2" id="KW-1185">Reference proteome</keyword>
<dbReference type="Proteomes" id="UP000790347">
    <property type="component" value="Unassembled WGS sequence"/>
</dbReference>
<protein>
    <submittedName>
        <fullName evidence="1">Uncharacterized protein</fullName>
    </submittedName>
</protein>
<organism evidence="1 2">
    <name type="scientific">Dermatophagoides farinae</name>
    <name type="common">American house dust mite</name>
    <dbReference type="NCBI Taxonomy" id="6954"/>
    <lineage>
        <taxon>Eukaryota</taxon>
        <taxon>Metazoa</taxon>
        <taxon>Ecdysozoa</taxon>
        <taxon>Arthropoda</taxon>
        <taxon>Chelicerata</taxon>
        <taxon>Arachnida</taxon>
        <taxon>Acari</taxon>
        <taxon>Acariformes</taxon>
        <taxon>Sarcoptiformes</taxon>
        <taxon>Astigmata</taxon>
        <taxon>Psoroptidia</taxon>
        <taxon>Analgoidea</taxon>
        <taxon>Pyroglyphidae</taxon>
        <taxon>Dermatophagoidinae</taxon>
        <taxon>Dermatophagoides</taxon>
    </lineage>
</organism>
<evidence type="ECO:0000313" key="2">
    <source>
        <dbReference type="Proteomes" id="UP000790347"/>
    </source>
</evidence>
<sequence length="72" mass="8561">MKQKICNNNYLLIQNLEIHSMIQVYLLKISIVNFVCLEQMETSKTNERNKENAIKKYTAHNSHRCDDDGYRI</sequence>
<proteinExistence type="predicted"/>
<reference evidence="1" key="2">
    <citation type="journal article" date="2022" name="Res Sq">
        <title>Comparative Genomics Reveals Insights into the Divergent Evolution of Astigmatic Mites and Household Pest Adaptations.</title>
        <authorList>
            <person name="Xiong Q."/>
            <person name="Wan A.T.-Y."/>
            <person name="Liu X.-Y."/>
            <person name="Fung C.S.-H."/>
            <person name="Xiao X."/>
            <person name="Malainual N."/>
            <person name="Hou J."/>
            <person name="Wang L."/>
            <person name="Wang M."/>
            <person name="Yang K."/>
            <person name="Cui Y."/>
            <person name="Leung E."/>
            <person name="Nong W."/>
            <person name="Shin S.-K."/>
            <person name="Au S."/>
            <person name="Jeong K.Y."/>
            <person name="Chew F.T."/>
            <person name="Hui J."/>
            <person name="Leung T.F."/>
            <person name="Tungtrongchitr A."/>
            <person name="Zhong N."/>
            <person name="Liu Z."/>
            <person name="Tsui S."/>
        </authorList>
    </citation>
    <scope>NUCLEOTIDE SEQUENCE</scope>
    <source>
        <strain evidence="1">Derf</strain>
        <tissue evidence="1">Whole organism</tissue>
    </source>
</reference>